<sequence>MSAVTRARPLAPVRASREPSADAGAAAGDGASAELELMQRAAAGDREAQAAVVKRVILRVRARARSLTRSDADADDATQNSIVEILRSAGGYRGEGSLDGWCERIAIRTTLRQQRRQARHLALIDERVDPDQVPGRGALAARTSDPADVLEVLEIAENFVTELSDDRVQALTLRAHGHSVAEIAAQTGASRNTVKDRLRMARRQLRQSIRQREVVASVRRSTQ</sequence>
<protein>
    <submittedName>
        <fullName evidence="8">ECF RNA polymerase sigma factor SigM</fullName>
    </submittedName>
</protein>
<feature type="domain" description="RNA polymerase sigma factor 70 region 4 type 2" evidence="7">
    <location>
        <begin position="159"/>
        <end position="205"/>
    </location>
</feature>
<evidence type="ECO:0000313" key="9">
    <source>
        <dbReference type="Proteomes" id="UP000237968"/>
    </source>
</evidence>
<dbReference type="InterPro" id="IPR013249">
    <property type="entry name" value="RNA_pol_sigma70_r4_t2"/>
</dbReference>
<evidence type="ECO:0000256" key="4">
    <source>
        <dbReference type="ARBA" id="ARBA00023163"/>
    </source>
</evidence>
<dbReference type="InterPro" id="IPR036388">
    <property type="entry name" value="WH-like_DNA-bd_sf"/>
</dbReference>
<accession>A0A2S9YG97</accession>
<comment type="caution">
    <text evidence="8">The sequence shown here is derived from an EMBL/GenBank/DDBJ whole genome shotgun (WGS) entry which is preliminary data.</text>
</comment>
<dbReference type="GO" id="GO:0016987">
    <property type="term" value="F:sigma factor activity"/>
    <property type="evidence" value="ECO:0007669"/>
    <property type="project" value="UniProtKB-KW"/>
</dbReference>
<evidence type="ECO:0000259" key="6">
    <source>
        <dbReference type="Pfam" id="PF04542"/>
    </source>
</evidence>
<dbReference type="InterPro" id="IPR013324">
    <property type="entry name" value="RNA_pol_sigma_r3/r4-like"/>
</dbReference>
<dbReference type="RefSeq" id="WP_106390489.1">
    <property type="nucleotide sequence ID" value="NZ_PVNK01000061.1"/>
</dbReference>
<dbReference type="NCBIfam" id="TIGR02937">
    <property type="entry name" value="sigma70-ECF"/>
    <property type="match status" value="1"/>
</dbReference>
<dbReference type="Proteomes" id="UP000237968">
    <property type="component" value="Unassembled WGS sequence"/>
</dbReference>
<feature type="domain" description="RNA polymerase sigma-70 region 2" evidence="6">
    <location>
        <begin position="53"/>
        <end position="119"/>
    </location>
</feature>
<gene>
    <name evidence="8" type="primary">sigM_1</name>
    <name evidence="8" type="ORF">ENSA5_10560</name>
</gene>
<keyword evidence="4" id="KW-0804">Transcription</keyword>
<dbReference type="Pfam" id="PF04542">
    <property type="entry name" value="Sigma70_r2"/>
    <property type="match status" value="1"/>
</dbReference>
<evidence type="ECO:0000256" key="5">
    <source>
        <dbReference type="SAM" id="MobiDB-lite"/>
    </source>
</evidence>
<dbReference type="Gene3D" id="1.10.1740.10">
    <property type="match status" value="1"/>
</dbReference>
<evidence type="ECO:0000313" key="8">
    <source>
        <dbReference type="EMBL" id="PRQ04130.1"/>
    </source>
</evidence>
<keyword evidence="2" id="KW-0805">Transcription regulation</keyword>
<dbReference type="InterPro" id="IPR014284">
    <property type="entry name" value="RNA_pol_sigma-70_dom"/>
</dbReference>
<feature type="region of interest" description="Disordered" evidence="5">
    <location>
        <begin position="1"/>
        <end position="30"/>
    </location>
</feature>
<dbReference type="InterPro" id="IPR013325">
    <property type="entry name" value="RNA_pol_sigma_r2"/>
</dbReference>
<name>A0A2S9YG97_9BACT</name>
<reference evidence="8 9" key="1">
    <citation type="submission" date="2018-03" db="EMBL/GenBank/DDBJ databases">
        <title>Draft Genome Sequences of the Obligatory Marine Myxobacteria Enhygromyxa salina SWB005.</title>
        <authorList>
            <person name="Poehlein A."/>
            <person name="Moghaddam J.A."/>
            <person name="Harms H."/>
            <person name="Alanjari M."/>
            <person name="Koenig G.M."/>
            <person name="Daniel R."/>
            <person name="Schaeberle T.F."/>
        </authorList>
    </citation>
    <scope>NUCLEOTIDE SEQUENCE [LARGE SCALE GENOMIC DNA]</scope>
    <source>
        <strain evidence="8 9">SWB005</strain>
    </source>
</reference>
<dbReference type="InterPro" id="IPR007627">
    <property type="entry name" value="RNA_pol_sigma70_r2"/>
</dbReference>
<dbReference type="PANTHER" id="PTHR43133">
    <property type="entry name" value="RNA POLYMERASE ECF-TYPE SIGMA FACTO"/>
    <property type="match status" value="1"/>
</dbReference>
<dbReference type="GO" id="GO:0006352">
    <property type="term" value="P:DNA-templated transcription initiation"/>
    <property type="evidence" value="ECO:0007669"/>
    <property type="project" value="InterPro"/>
</dbReference>
<dbReference type="OrthoDB" id="5516450at2"/>
<feature type="compositionally biased region" description="Low complexity" evidence="5">
    <location>
        <begin position="21"/>
        <end position="30"/>
    </location>
</feature>
<organism evidence="8 9">
    <name type="scientific">Enhygromyxa salina</name>
    <dbReference type="NCBI Taxonomy" id="215803"/>
    <lineage>
        <taxon>Bacteria</taxon>
        <taxon>Pseudomonadati</taxon>
        <taxon>Myxococcota</taxon>
        <taxon>Polyangia</taxon>
        <taxon>Nannocystales</taxon>
        <taxon>Nannocystaceae</taxon>
        <taxon>Enhygromyxa</taxon>
    </lineage>
</organism>
<comment type="similarity">
    <text evidence="1">Belongs to the sigma-70 factor family. ECF subfamily.</text>
</comment>
<dbReference type="PANTHER" id="PTHR43133:SF51">
    <property type="entry name" value="RNA POLYMERASE SIGMA FACTOR"/>
    <property type="match status" value="1"/>
</dbReference>
<dbReference type="InterPro" id="IPR039425">
    <property type="entry name" value="RNA_pol_sigma-70-like"/>
</dbReference>
<dbReference type="EMBL" id="PVNK01000061">
    <property type="protein sequence ID" value="PRQ04130.1"/>
    <property type="molecule type" value="Genomic_DNA"/>
</dbReference>
<dbReference type="SUPFAM" id="SSF88659">
    <property type="entry name" value="Sigma3 and sigma4 domains of RNA polymerase sigma factors"/>
    <property type="match status" value="1"/>
</dbReference>
<dbReference type="AlphaFoldDB" id="A0A2S9YG97"/>
<keyword evidence="3" id="KW-0731">Sigma factor</keyword>
<dbReference type="Pfam" id="PF08281">
    <property type="entry name" value="Sigma70_r4_2"/>
    <property type="match status" value="1"/>
</dbReference>
<dbReference type="Gene3D" id="1.10.10.10">
    <property type="entry name" value="Winged helix-like DNA-binding domain superfamily/Winged helix DNA-binding domain"/>
    <property type="match status" value="1"/>
</dbReference>
<proteinExistence type="inferred from homology"/>
<evidence type="ECO:0000259" key="7">
    <source>
        <dbReference type="Pfam" id="PF08281"/>
    </source>
</evidence>
<evidence type="ECO:0000256" key="2">
    <source>
        <dbReference type="ARBA" id="ARBA00023015"/>
    </source>
</evidence>
<dbReference type="GO" id="GO:0003677">
    <property type="term" value="F:DNA binding"/>
    <property type="evidence" value="ECO:0007669"/>
    <property type="project" value="InterPro"/>
</dbReference>
<dbReference type="SUPFAM" id="SSF88946">
    <property type="entry name" value="Sigma2 domain of RNA polymerase sigma factors"/>
    <property type="match status" value="1"/>
</dbReference>
<evidence type="ECO:0000256" key="3">
    <source>
        <dbReference type="ARBA" id="ARBA00023082"/>
    </source>
</evidence>
<evidence type="ECO:0000256" key="1">
    <source>
        <dbReference type="ARBA" id="ARBA00010641"/>
    </source>
</evidence>
<keyword evidence="9" id="KW-1185">Reference proteome</keyword>